<gene>
    <name evidence="1" type="ORF">O53_4979</name>
</gene>
<dbReference type="PATRIC" id="fig|1134457.3.peg.5199"/>
<accession>L7DZ70</accession>
<protein>
    <submittedName>
        <fullName evidence="1">Uncharacterized protein</fullName>
    </submittedName>
</protein>
<name>L7DZ70_MICAE</name>
<evidence type="ECO:0000313" key="2">
    <source>
        <dbReference type="Proteomes" id="UP000010932"/>
    </source>
</evidence>
<comment type="caution">
    <text evidence="1">The sequence shown here is derived from an EMBL/GenBank/DDBJ whole genome shotgun (WGS) entry which is preliminary data.</text>
</comment>
<dbReference type="EMBL" id="ANKQ01000004">
    <property type="protein sequence ID" value="ELP52084.1"/>
    <property type="molecule type" value="Genomic_DNA"/>
</dbReference>
<dbReference type="AlphaFoldDB" id="L7DZ70"/>
<dbReference type="Proteomes" id="UP000010932">
    <property type="component" value="Unassembled WGS sequence"/>
</dbReference>
<evidence type="ECO:0000313" key="1">
    <source>
        <dbReference type="EMBL" id="ELP52084.1"/>
    </source>
</evidence>
<organism evidence="1 2">
    <name type="scientific">Microcystis aeruginosa TAIHU98</name>
    <dbReference type="NCBI Taxonomy" id="1134457"/>
    <lineage>
        <taxon>Bacteria</taxon>
        <taxon>Bacillati</taxon>
        <taxon>Cyanobacteriota</taxon>
        <taxon>Cyanophyceae</taxon>
        <taxon>Oscillatoriophycideae</taxon>
        <taxon>Chroococcales</taxon>
        <taxon>Microcystaceae</taxon>
        <taxon>Microcystis</taxon>
    </lineage>
</organism>
<proteinExistence type="predicted"/>
<sequence length="41" mass="4479">MCSGQDNDKLIIISPPITANIIKITDIIAKIDLNGEEYTGF</sequence>
<reference evidence="1 2" key="1">
    <citation type="journal article" date="2013" name="Genome Announc.">
        <title>Whole-Genome Sequence of Microcystis aeruginosa TAIHU98, a Nontoxic Bloom-Forming Strain Isolated from Taihu Lake, China.</title>
        <authorList>
            <person name="Yang C."/>
            <person name="Zhang W."/>
            <person name="Ren M."/>
            <person name="Song L."/>
            <person name="Li T."/>
            <person name="Zhao J."/>
        </authorList>
    </citation>
    <scope>NUCLEOTIDE SEQUENCE [LARGE SCALE GENOMIC DNA]</scope>
    <source>
        <strain evidence="1 2">TAIHU98</strain>
    </source>
</reference>